<dbReference type="AlphaFoldDB" id="A0A8K1CK61"/>
<dbReference type="EMBL" id="SPLM01000039">
    <property type="protein sequence ID" value="TMW64750.1"/>
    <property type="molecule type" value="Genomic_DNA"/>
</dbReference>
<name>A0A8K1CK61_PYTOL</name>
<evidence type="ECO:0000313" key="1">
    <source>
        <dbReference type="EMBL" id="TMW64750.1"/>
    </source>
</evidence>
<sequence length="442" mass="47199">MECLPQNADCAKDIIKKASSVVTVGLNAATSGVFGEISKASKKVQQGVKCGQQLFSAVNKVMGYINEVENGGKTDTTKDQLMFLLSKSQFATQDLPVAVSTCLGMPVPTNLDKADKVVNIVKSILEKVLNSKEKGEDVLSIDTFTSLTKDAGVSSVSDLSPADKDVLKKLVAAGETCGLKVKNIIDRIVAAIVEMKKKDSKTAMDIIRLGIMNSNLLLKELPEATVGCFGANAPEGFRNRDEILKTVHLVIDRVIEAAYQNGNPVGTEDYAIVIANMGLDAIATFDPTGLANMAKEFVQPICGPTIFVGEIDDGPADKALGLRTVEKAFRGSSGEWKKQGDGLAKITFKSVDNKDVTVNILSGGNLFAKVKVGKGKTVEWSKPLSELQGKTMYMDRWRPGFLGIPGTGGGSLLTWVPMDADGSLTLSVQINPTSFSDHALRH</sequence>
<comment type="caution">
    <text evidence="1">The sequence shown here is derived from an EMBL/GenBank/DDBJ whole genome shotgun (WGS) entry which is preliminary data.</text>
</comment>
<reference evidence="1" key="1">
    <citation type="submission" date="2019-03" db="EMBL/GenBank/DDBJ databases">
        <title>Long read genome sequence of the mycoparasitic Pythium oligandrum ATCC 38472 isolated from sugarbeet rhizosphere.</title>
        <authorList>
            <person name="Gaulin E."/>
        </authorList>
    </citation>
    <scope>NUCLEOTIDE SEQUENCE</scope>
    <source>
        <strain evidence="1">ATCC 38472_TT</strain>
    </source>
</reference>
<organism evidence="1 2">
    <name type="scientific">Pythium oligandrum</name>
    <name type="common">Mycoparasitic fungus</name>
    <dbReference type="NCBI Taxonomy" id="41045"/>
    <lineage>
        <taxon>Eukaryota</taxon>
        <taxon>Sar</taxon>
        <taxon>Stramenopiles</taxon>
        <taxon>Oomycota</taxon>
        <taxon>Peronosporomycetes</taxon>
        <taxon>Pythiales</taxon>
        <taxon>Pythiaceae</taxon>
        <taxon>Pythium</taxon>
    </lineage>
</organism>
<proteinExistence type="predicted"/>
<accession>A0A8K1CK61</accession>
<evidence type="ECO:0000313" key="2">
    <source>
        <dbReference type="Proteomes" id="UP000794436"/>
    </source>
</evidence>
<protein>
    <submittedName>
        <fullName evidence="1">Uncharacterized protein</fullName>
    </submittedName>
</protein>
<keyword evidence="2" id="KW-1185">Reference proteome</keyword>
<dbReference type="Proteomes" id="UP000794436">
    <property type="component" value="Unassembled WGS sequence"/>
</dbReference>
<gene>
    <name evidence="1" type="ORF">Poli38472_011630</name>
</gene>